<feature type="compositionally biased region" description="Polar residues" evidence="1">
    <location>
        <begin position="12"/>
        <end position="23"/>
    </location>
</feature>
<keyword evidence="3" id="KW-1185">Reference proteome</keyword>
<name>A0A9Q0AXQ8_9PEZI</name>
<feature type="region of interest" description="Disordered" evidence="1">
    <location>
        <begin position="1"/>
        <end position="153"/>
    </location>
</feature>
<evidence type="ECO:0000313" key="2">
    <source>
        <dbReference type="EMBL" id="KAI3533265.1"/>
    </source>
</evidence>
<reference evidence="2" key="1">
    <citation type="submission" date="2019-01" db="EMBL/GenBank/DDBJ databases">
        <title>Colletotrichum abscissum LGMF1257.</title>
        <authorList>
            <person name="Baroncelli R."/>
        </authorList>
    </citation>
    <scope>NUCLEOTIDE SEQUENCE</scope>
    <source>
        <strain evidence="2">Ca142</strain>
    </source>
</reference>
<proteinExistence type="predicted"/>
<organism evidence="2 3">
    <name type="scientific">Colletotrichum abscissum</name>
    <dbReference type="NCBI Taxonomy" id="1671311"/>
    <lineage>
        <taxon>Eukaryota</taxon>
        <taxon>Fungi</taxon>
        <taxon>Dikarya</taxon>
        <taxon>Ascomycota</taxon>
        <taxon>Pezizomycotina</taxon>
        <taxon>Sordariomycetes</taxon>
        <taxon>Hypocreomycetidae</taxon>
        <taxon>Glomerellales</taxon>
        <taxon>Glomerellaceae</taxon>
        <taxon>Colletotrichum</taxon>
        <taxon>Colletotrichum acutatum species complex</taxon>
    </lineage>
</organism>
<dbReference type="AlphaFoldDB" id="A0A9Q0AXQ8"/>
<protein>
    <submittedName>
        <fullName evidence="2">Uncharacterized protein</fullName>
    </submittedName>
</protein>
<feature type="compositionally biased region" description="Basic and acidic residues" evidence="1">
    <location>
        <begin position="139"/>
        <end position="153"/>
    </location>
</feature>
<dbReference type="EMBL" id="SDAQ01000158">
    <property type="protein sequence ID" value="KAI3533265.1"/>
    <property type="molecule type" value="Genomic_DNA"/>
</dbReference>
<comment type="caution">
    <text evidence="2">The sequence shown here is derived from an EMBL/GenBank/DDBJ whole genome shotgun (WGS) entry which is preliminary data.</text>
</comment>
<dbReference type="OrthoDB" id="4829551at2759"/>
<accession>A0A9Q0AXQ8</accession>
<gene>
    <name evidence="2" type="ORF">CABS02_13605</name>
</gene>
<evidence type="ECO:0000256" key="1">
    <source>
        <dbReference type="SAM" id="MobiDB-lite"/>
    </source>
</evidence>
<evidence type="ECO:0000313" key="3">
    <source>
        <dbReference type="Proteomes" id="UP001056436"/>
    </source>
</evidence>
<sequence length="284" mass="32252">MAFLPLDFDTNPDFTTVPRSKSPMTPGRQMCSVMVPSQESASPHGYRHRDALAGPRDRRSPASPTQTSMRAYRPADYRSSVVSNPLSDEQLYIIPPSPRPRHQPSSYRRSPGPVSQRRRRSPDHDSLVAMGSWTSPSTHNEEPCTRSGREKGSSCSFHDGDFSAKYAPYDDFILFPDDAGEYIHEDFTVPAHSSSALGAPRITRLRTPDLAPLSTDVQFFPCLGDESERDRINEAWYIAGRERVESQCQCSFPKLTMTHRDVLFREAQLLTLTQWMMPWLTWRL</sequence>
<feature type="compositionally biased region" description="Basic and acidic residues" evidence="1">
    <location>
        <begin position="48"/>
        <end position="60"/>
    </location>
</feature>
<dbReference type="Proteomes" id="UP001056436">
    <property type="component" value="Unassembled WGS sequence"/>
</dbReference>